<dbReference type="PROSITE" id="PS50931">
    <property type="entry name" value="HTH_LYSR"/>
    <property type="match status" value="1"/>
</dbReference>
<dbReference type="Proteomes" id="UP000544872">
    <property type="component" value="Unassembled WGS sequence"/>
</dbReference>
<dbReference type="Pfam" id="PF00126">
    <property type="entry name" value="HTH_1"/>
    <property type="match status" value="1"/>
</dbReference>
<dbReference type="InterPro" id="IPR058163">
    <property type="entry name" value="LysR-type_TF_proteobact-type"/>
</dbReference>
<dbReference type="SUPFAM" id="SSF46785">
    <property type="entry name" value="Winged helix' DNA-binding domain"/>
    <property type="match status" value="1"/>
</dbReference>
<evidence type="ECO:0000313" key="7">
    <source>
        <dbReference type="Proteomes" id="UP000544872"/>
    </source>
</evidence>
<dbReference type="Gene3D" id="1.10.10.10">
    <property type="entry name" value="Winged helix-like DNA-binding domain superfamily/Winged helix DNA-binding domain"/>
    <property type="match status" value="1"/>
</dbReference>
<dbReference type="PANTHER" id="PTHR30537">
    <property type="entry name" value="HTH-TYPE TRANSCRIPTIONAL REGULATOR"/>
    <property type="match status" value="1"/>
</dbReference>
<accession>A0A7W9ZHJ9</accession>
<dbReference type="GO" id="GO:0043565">
    <property type="term" value="F:sequence-specific DNA binding"/>
    <property type="evidence" value="ECO:0007669"/>
    <property type="project" value="TreeGrafter"/>
</dbReference>
<dbReference type="SUPFAM" id="SSF53850">
    <property type="entry name" value="Periplasmic binding protein-like II"/>
    <property type="match status" value="1"/>
</dbReference>
<feature type="domain" description="HTH lysR-type" evidence="5">
    <location>
        <begin position="1"/>
        <end position="59"/>
    </location>
</feature>
<keyword evidence="7" id="KW-1185">Reference proteome</keyword>
<gene>
    <name evidence="6" type="ORF">FHS48_002202</name>
</gene>
<dbReference type="AlphaFoldDB" id="A0A7W9ZHJ9"/>
<comment type="caution">
    <text evidence="6">The sequence shown here is derived from an EMBL/GenBank/DDBJ whole genome shotgun (WGS) entry which is preliminary data.</text>
</comment>
<keyword evidence="3 6" id="KW-0238">DNA-binding</keyword>
<name>A0A7W9ZHJ9_NOVIT</name>
<dbReference type="InterPro" id="IPR005119">
    <property type="entry name" value="LysR_subst-bd"/>
</dbReference>
<dbReference type="FunFam" id="1.10.10.10:FF:000001">
    <property type="entry name" value="LysR family transcriptional regulator"/>
    <property type="match status" value="1"/>
</dbReference>
<dbReference type="Pfam" id="PF03466">
    <property type="entry name" value="LysR_substrate"/>
    <property type="match status" value="1"/>
</dbReference>
<dbReference type="InterPro" id="IPR036390">
    <property type="entry name" value="WH_DNA-bd_sf"/>
</dbReference>
<evidence type="ECO:0000259" key="5">
    <source>
        <dbReference type="PROSITE" id="PS50931"/>
    </source>
</evidence>
<dbReference type="InterPro" id="IPR000847">
    <property type="entry name" value="LysR_HTH_N"/>
</dbReference>
<evidence type="ECO:0000256" key="3">
    <source>
        <dbReference type="ARBA" id="ARBA00023125"/>
    </source>
</evidence>
<dbReference type="Gene3D" id="3.40.190.290">
    <property type="match status" value="1"/>
</dbReference>
<proteinExistence type="inferred from homology"/>
<dbReference type="EMBL" id="JACIIX010000007">
    <property type="protein sequence ID" value="MBB6210777.1"/>
    <property type="molecule type" value="Genomic_DNA"/>
</dbReference>
<keyword evidence="2" id="KW-0805">Transcription regulation</keyword>
<sequence>MDRLDAMRVFVRVMERRSFTRAAEDLGLPRSTVTDAVKQTEARLGTRLLQRTTRHVTPTLDGEAYHLRCLSILAEVEDAESAFSGAVPKGTLRIDVQGKLARHFVLPNLKDFLRRYPGLSLQMSEGDRLVDLVQDGVDCVLRAGTPQDSDLTVRHITLLPQATLASPEYLAEHGVPTHPDDLLAGHRMVGFRSSATGGTLPLEFLINGTLRQISLPVSLSVNGADSYSAAAVHGFGLVQIPRYHADLLLAAGSVREVLPEAPPPGMAVSVLYPRSRQLSPRLRVFIDWLVTVFAATPPASVRRGTGHPF</sequence>
<dbReference type="PANTHER" id="PTHR30537:SF72">
    <property type="entry name" value="LYSR FAMILY TRANSCRIPTIONAL REGULATOR"/>
    <property type="match status" value="1"/>
</dbReference>
<dbReference type="GO" id="GO:0003700">
    <property type="term" value="F:DNA-binding transcription factor activity"/>
    <property type="evidence" value="ECO:0007669"/>
    <property type="project" value="InterPro"/>
</dbReference>
<protein>
    <submittedName>
        <fullName evidence="6">DNA-binding transcriptional LysR family regulator</fullName>
    </submittedName>
</protein>
<reference evidence="6 7" key="1">
    <citation type="submission" date="2020-08" db="EMBL/GenBank/DDBJ databases">
        <title>Genomic Encyclopedia of Type Strains, Phase IV (KMG-IV): sequencing the most valuable type-strain genomes for metagenomic binning, comparative biology and taxonomic classification.</title>
        <authorList>
            <person name="Goeker M."/>
        </authorList>
    </citation>
    <scope>NUCLEOTIDE SEQUENCE [LARGE SCALE GENOMIC DNA]</scope>
    <source>
        <strain evidence="6 7">DSM 11590</strain>
    </source>
</reference>
<evidence type="ECO:0000256" key="4">
    <source>
        <dbReference type="ARBA" id="ARBA00023163"/>
    </source>
</evidence>
<dbReference type="InterPro" id="IPR036388">
    <property type="entry name" value="WH-like_DNA-bd_sf"/>
</dbReference>
<dbReference type="CDD" id="cd08472">
    <property type="entry name" value="PBP2_CrgA_like_3"/>
    <property type="match status" value="1"/>
</dbReference>
<evidence type="ECO:0000256" key="1">
    <source>
        <dbReference type="ARBA" id="ARBA00009437"/>
    </source>
</evidence>
<evidence type="ECO:0000256" key="2">
    <source>
        <dbReference type="ARBA" id="ARBA00023015"/>
    </source>
</evidence>
<keyword evidence="4" id="KW-0804">Transcription</keyword>
<evidence type="ECO:0000313" key="6">
    <source>
        <dbReference type="EMBL" id="MBB6210777.1"/>
    </source>
</evidence>
<dbReference type="RefSeq" id="WP_184263599.1">
    <property type="nucleotide sequence ID" value="NZ_JACIIX010000007.1"/>
</dbReference>
<comment type="similarity">
    <text evidence="1">Belongs to the LysR transcriptional regulatory family.</text>
</comment>
<dbReference type="GO" id="GO:0006351">
    <property type="term" value="P:DNA-templated transcription"/>
    <property type="evidence" value="ECO:0007669"/>
    <property type="project" value="TreeGrafter"/>
</dbReference>
<organism evidence="6 7">
    <name type="scientific">Novispirillum itersonii</name>
    <name type="common">Aquaspirillum itersonii</name>
    <dbReference type="NCBI Taxonomy" id="189"/>
    <lineage>
        <taxon>Bacteria</taxon>
        <taxon>Pseudomonadati</taxon>
        <taxon>Pseudomonadota</taxon>
        <taxon>Alphaproteobacteria</taxon>
        <taxon>Rhodospirillales</taxon>
        <taxon>Novispirillaceae</taxon>
        <taxon>Novispirillum</taxon>
    </lineage>
</organism>